<evidence type="ECO:0000313" key="3">
    <source>
        <dbReference type="Proteomes" id="UP000244855"/>
    </source>
</evidence>
<feature type="chain" id="PRO_5015998285" description="Apple domain-containing protein" evidence="1">
    <location>
        <begin position="22"/>
        <end position="188"/>
    </location>
</feature>
<accession>A0A2V1DGC3</accession>
<evidence type="ECO:0008006" key="4">
    <source>
        <dbReference type="Google" id="ProtNLM"/>
    </source>
</evidence>
<dbReference type="Proteomes" id="UP000244855">
    <property type="component" value="Unassembled WGS sequence"/>
</dbReference>
<dbReference type="PANTHER" id="PTHR36578">
    <property type="entry name" value="CHROMOSOME 15, WHOLE GENOME SHOTGUN SEQUENCE"/>
    <property type="match status" value="1"/>
</dbReference>
<evidence type="ECO:0000256" key="1">
    <source>
        <dbReference type="SAM" id="SignalP"/>
    </source>
</evidence>
<proteinExistence type="predicted"/>
<dbReference type="OrthoDB" id="271448at2759"/>
<dbReference type="EMBL" id="KZ805446">
    <property type="protein sequence ID" value="PVH97081.1"/>
    <property type="molecule type" value="Genomic_DNA"/>
</dbReference>
<dbReference type="PANTHER" id="PTHR36578:SF1">
    <property type="entry name" value="APPLE DOMAIN-CONTAINING PROTEIN"/>
    <property type="match status" value="1"/>
</dbReference>
<reference evidence="2 3" key="1">
    <citation type="journal article" date="2018" name="Sci. Rep.">
        <title>Comparative genomics provides insights into the lifestyle and reveals functional heterogeneity of dark septate endophytic fungi.</title>
        <authorList>
            <person name="Knapp D.G."/>
            <person name="Nemeth J.B."/>
            <person name="Barry K."/>
            <person name="Hainaut M."/>
            <person name="Henrissat B."/>
            <person name="Johnson J."/>
            <person name="Kuo A."/>
            <person name="Lim J.H.P."/>
            <person name="Lipzen A."/>
            <person name="Nolan M."/>
            <person name="Ohm R.A."/>
            <person name="Tamas L."/>
            <person name="Grigoriev I.V."/>
            <person name="Spatafora J.W."/>
            <person name="Nagy L.G."/>
            <person name="Kovacs G.M."/>
        </authorList>
    </citation>
    <scope>NUCLEOTIDE SEQUENCE [LARGE SCALE GENOMIC DNA]</scope>
    <source>
        <strain evidence="2 3">DSE2036</strain>
    </source>
</reference>
<sequence>MKLSSIILSAATAVIIGFTASQPTTAHIADKEPIGLCIPLPEGHAPTPGPPTTHAFVTFPKYSELAINAAKPDNVPKNYQAQFYNASGATLYPSAYIIHFEMTSYNATECAEACNAVANEACRGFNTYIERAPTKVPGPACPNPDPTYRFVCALYSDVLGLKNTDNEGGLVEGFEVLERGSNGYIRGL</sequence>
<protein>
    <recommendedName>
        <fullName evidence="4">Apple domain-containing protein</fullName>
    </recommendedName>
</protein>
<dbReference type="STRING" id="97972.A0A2V1DGC3"/>
<feature type="signal peptide" evidence="1">
    <location>
        <begin position="1"/>
        <end position="21"/>
    </location>
</feature>
<keyword evidence="3" id="KW-1185">Reference proteome</keyword>
<gene>
    <name evidence="2" type="ORF">DM02DRAFT_674345</name>
</gene>
<organism evidence="2 3">
    <name type="scientific">Periconia macrospinosa</name>
    <dbReference type="NCBI Taxonomy" id="97972"/>
    <lineage>
        <taxon>Eukaryota</taxon>
        <taxon>Fungi</taxon>
        <taxon>Dikarya</taxon>
        <taxon>Ascomycota</taxon>
        <taxon>Pezizomycotina</taxon>
        <taxon>Dothideomycetes</taxon>
        <taxon>Pleosporomycetidae</taxon>
        <taxon>Pleosporales</taxon>
        <taxon>Massarineae</taxon>
        <taxon>Periconiaceae</taxon>
        <taxon>Periconia</taxon>
    </lineage>
</organism>
<keyword evidence="1" id="KW-0732">Signal</keyword>
<dbReference type="AlphaFoldDB" id="A0A2V1DGC3"/>
<name>A0A2V1DGC3_9PLEO</name>
<evidence type="ECO:0000313" key="2">
    <source>
        <dbReference type="EMBL" id="PVH97081.1"/>
    </source>
</evidence>